<dbReference type="InterPro" id="IPR057191">
    <property type="entry name" value="DUF7869"/>
</dbReference>
<evidence type="ECO:0000256" key="1">
    <source>
        <dbReference type="SAM" id="Coils"/>
    </source>
</evidence>
<gene>
    <name evidence="4" type="ORF">ABMA27_011203</name>
</gene>
<proteinExistence type="predicted"/>
<comment type="caution">
    <text evidence="4">The sequence shown here is derived from an EMBL/GenBank/DDBJ whole genome shotgun (WGS) entry which is preliminary data.</text>
</comment>
<evidence type="ECO:0000256" key="2">
    <source>
        <dbReference type="SAM" id="MobiDB-lite"/>
    </source>
</evidence>
<protein>
    <recommendedName>
        <fullName evidence="3">DUF7869 domain-containing protein</fullName>
    </recommendedName>
</protein>
<keyword evidence="5" id="KW-1185">Reference proteome</keyword>
<feature type="compositionally biased region" description="Low complexity" evidence="2">
    <location>
        <begin position="111"/>
        <end position="141"/>
    </location>
</feature>
<feature type="region of interest" description="Disordered" evidence="2">
    <location>
        <begin position="172"/>
        <end position="200"/>
    </location>
</feature>
<evidence type="ECO:0000259" key="3">
    <source>
        <dbReference type="Pfam" id="PF25273"/>
    </source>
</evidence>
<name>A0ABR3H1P4_LOXSC</name>
<feature type="compositionally biased region" description="Basic and acidic residues" evidence="2">
    <location>
        <begin position="20"/>
        <end position="40"/>
    </location>
</feature>
<organism evidence="4 5">
    <name type="scientific">Loxostege sticticalis</name>
    <name type="common">Beet webworm moth</name>
    <dbReference type="NCBI Taxonomy" id="481309"/>
    <lineage>
        <taxon>Eukaryota</taxon>
        <taxon>Metazoa</taxon>
        <taxon>Ecdysozoa</taxon>
        <taxon>Arthropoda</taxon>
        <taxon>Hexapoda</taxon>
        <taxon>Insecta</taxon>
        <taxon>Pterygota</taxon>
        <taxon>Neoptera</taxon>
        <taxon>Endopterygota</taxon>
        <taxon>Lepidoptera</taxon>
        <taxon>Glossata</taxon>
        <taxon>Ditrysia</taxon>
        <taxon>Pyraloidea</taxon>
        <taxon>Crambidae</taxon>
        <taxon>Pyraustinae</taxon>
        <taxon>Loxostege</taxon>
    </lineage>
</organism>
<dbReference type="Proteomes" id="UP001549920">
    <property type="component" value="Unassembled WGS sequence"/>
</dbReference>
<dbReference type="EMBL" id="JBEUOH010000029">
    <property type="protein sequence ID" value="KAL0858726.1"/>
    <property type="molecule type" value="Genomic_DNA"/>
</dbReference>
<reference evidence="4 5" key="1">
    <citation type="submission" date="2024-06" db="EMBL/GenBank/DDBJ databases">
        <title>A chromosome-level genome assembly of beet webworm, Loxostege sticticalis.</title>
        <authorList>
            <person name="Zhang Y."/>
        </authorList>
    </citation>
    <scope>NUCLEOTIDE SEQUENCE [LARGE SCALE GENOMIC DNA]</scope>
    <source>
        <strain evidence="4">AQ026</strain>
        <tissue evidence="4">Whole body</tissue>
    </source>
</reference>
<evidence type="ECO:0000313" key="5">
    <source>
        <dbReference type="Proteomes" id="UP001549920"/>
    </source>
</evidence>
<accession>A0ABR3H1P4</accession>
<keyword evidence="1" id="KW-0175">Coiled coil</keyword>
<feature type="coiled-coil region" evidence="1">
    <location>
        <begin position="447"/>
        <end position="478"/>
    </location>
</feature>
<dbReference type="PANTHER" id="PTHR10773">
    <property type="entry name" value="DNA-DIRECTED RNA POLYMERASES I, II, AND III SUBUNIT RPABC2"/>
    <property type="match status" value="1"/>
</dbReference>
<feature type="region of interest" description="Disordered" evidence="2">
    <location>
        <begin position="91"/>
        <end position="159"/>
    </location>
</feature>
<feature type="domain" description="DUF7869" evidence="3">
    <location>
        <begin position="540"/>
        <end position="686"/>
    </location>
</feature>
<sequence length="769" mass="88072">MLLDYKGHAQELLNTSIQEKNKTQEYEEHGTLLDSIDRQQKASSTSKNQHLETELQKDQNVSFDNDAIPSTSMDQNSIENPAILQQDFLDNCSDDSVKDPDYTTPKKTKRSLSSSSSTSSSSTSSSSSSSSSSSCSSSSRQKSSKAKTILKVSESQGDAQCTAAANTIPGIELNQTENFDHSSEKKRGRKRKAEPSKWQREKAKTLRNLGKSYAPNSKKKHVVPERSLKPSCSNTCKFKCTELISHEKRQIIFDSFWAMGDLQLQREFIARHLTMIKPRYAYKVHNSKRGNNFAFYLTVDDQKIRVCKRFFRATLDISDRPIKTVIEKMTESGTGILAPDNRGKHGKHKSVDVTIKNAIRQHIQSIPKVKSHYCRASTSREYIDGSKNMTDLHTDYVNECKAKGTPYGNYVMYNRIFNSEFNLSFHNPKKDQCEDCAAFHNAIGEEKERLRESYELHLKEKELTRKEKETDKKDTLENVIVAVYDLEATLSCPRGDVSNFYYVSKINVYNFTIRDLKSGAVDCYVWHEVEGKRGAIEIGSCVLKYIENLKQKADEIGQKLDIIFYSDNCCGQNKNHYIIGLYMYIVQNFEYVNSITHKFLIKGHTQNEGDNVHSVIESQIKKILKGGPIYTPDQYVSIIRNAKKRGDPYKVHELTHDDFYDIKALADSVGNNYSKNTENETVKITRIKILKFEASNESFKYCVSYETQDFKEVKLNINKRKRQNRNVAIEIQKAYKQKFSVADKKKKGLLELVSKNIIPRFYSSFYTNL</sequence>
<dbReference type="Pfam" id="PF25273">
    <property type="entry name" value="DUF7869"/>
    <property type="match status" value="1"/>
</dbReference>
<feature type="compositionally biased region" description="Polar residues" evidence="2">
    <location>
        <begin position="58"/>
        <end position="75"/>
    </location>
</feature>
<feature type="region of interest" description="Disordered" evidence="2">
    <location>
        <begin position="20"/>
        <end position="75"/>
    </location>
</feature>
<evidence type="ECO:0000313" key="4">
    <source>
        <dbReference type="EMBL" id="KAL0858726.1"/>
    </source>
</evidence>
<dbReference type="PANTHER" id="PTHR10773:SF19">
    <property type="match status" value="1"/>
</dbReference>